<dbReference type="SMART" id="SM00304">
    <property type="entry name" value="HAMP"/>
    <property type="match status" value="1"/>
</dbReference>
<dbReference type="RefSeq" id="WP_173082946.1">
    <property type="nucleotide sequence ID" value="NZ_BLTE01000005.1"/>
</dbReference>
<accession>A0A6V8LVI0</accession>
<evidence type="ECO:0000256" key="5">
    <source>
        <dbReference type="ARBA" id="ARBA00022777"/>
    </source>
</evidence>
<protein>
    <recommendedName>
        <fullName evidence="2">histidine kinase</fullName>
        <ecNumber evidence="2">2.7.13.3</ecNumber>
    </recommendedName>
</protein>
<keyword evidence="3" id="KW-0808">Transferase</keyword>
<sequence>MRVRIVLVLLVVLVCYVAVYGTVFDALVYPRFGELENERAQENLGRAVESLEREALRLSSACAGLAALEAAGSLDAAFVQGMAQALAADAPRYAAWRRPGAPGTVRGIPAAGEVQAPATPKDLAALLETPAAGSVASGFLWADGRPLLAAFRGGPGGRVLLAQALDGGDRAASVAPASLTLYPAEPDRAAPPEREALAALAGGARSWMSARDGYVHAYALLSAPAGTGPGLLARASLPETLGERGRAAARMGAASGILAGALLLLVLLAVLDAQIGSPLERFTRHVRRVRQERDLGARTGSTRADEIGLLSREFDAMLAEIQALHRELAHQAFRLGMAEAAAGVLHELRNALAPLPGLLETQRRGARGVSWENLARAVRELEADPSDAGRRADLGAYLGMGLERARQALEEGDQGASRLGELFARVEAILMAYDAMALASRRVEPLDPAQALLDAAAGLTAELDGNLDFSTDPSLDSVPPSRGNPQGLRLVVETLLVLAASGASEAGRARILASGGVEVGPGGGRFARLRLDLENLRDPGALLVMDRQAPDGMRSPHWCANAMNAMDGALRVRAEEPARRVVIDLLLPLDATDGEDHAP</sequence>
<dbReference type="Pfam" id="PF00672">
    <property type="entry name" value="HAMP"/>
    <property type="match status" value="1"/>
</dbReference>
<evidence type="ECO:0000259" key="7">
    <source>
        <dbReference type="PROSITE" id="PS50885"/>
    </source>
</evidence>
<dbReference type="GO" id="GO:0005524">
    <property type="term" value="F:ATP binding"/>
    <property type="evidence" value="ECO:0007669"/>
    <property type="project" value="UniProtKB-KW"/>
</dbReference>
<organism evidence="8 9">
    <name type="scientific">Fundidesulfovibrio magnetotacticus</name>
    <dbReference type="NCBI Taxonomy" id="2730080"/>
    <lineage>
        <taxon>Bacteria</taxon>
        <taxon>Pseudomonadati</taxon>
        <taxon>Thermodesulfobacteriota</taxon>
        <taxon>Desulfovibrionia</taxon>
        <taxon>Desulfovibrionales</taxon>
        <taxon>Desulfovibrionaceae</taxon>
        <taxon>Fundidesulfovibrio</taxon>
    </lineage>
</organism>
<name>A0A6V8LVI0_9BACT</name>
<feature type="domain" description="HAMP" evidence="7">
    <location>
        <begin position="273"/>
        <end position="326"/>
    </location>
</feature>
<reference evidence="8 9" key="2">
    <citation type="submission" date="2020-05" db="EMBL/GenBank/DDBJ databases">
        <title>Draft genome sequence of Desulfovibrio sp. strainFSS-1.</title>
        <authorList>
            <person name="Shimoshige H."/>
            <person name="Kobayashi H."/>
            <person name="Maekawa T."/>
        </authorList>
    </citation>
    <scope>NUCLEOTIDE SEQUENCE [LARGE SCALE GENOMIC DNA]</scope>
    <source>
        <strain evidence="8 9">SIID29052-01</strain>
    </source>
</reference>
<dbReference type="GO" id="GO:0007165">
    <property type="term" value="P:signal transduction"/>
    <property type="evidence" value="ECO:0007669"/>
    <property type="project" value="InterPro"/>
</dbReference>
<dbReference type="GO" id="GO:0004673">
    <property type="term" value="F:protein histidine kinase activity"/>
    <property type="evidence" value="ECO:0007669"/>
    <property type="project" value="UniProtKB-EC"/>
</dbReference>
<keyword evidence="9" id="KW-1185">Reference proteome</keyword>
<evidence type="ECO:0000256" key="6">
    <source>
        <dbReference type="ARBA" id="ARBA00022840"/>
    </source>
</evidence>
<keyword evidence="4" id="KW-0547">Nucleotide-binding</keyword>
<dbReference type="EC" id="2.7.13.3" evidence="2"/>
<evidence type="ECO:0000313" key="9">
    <source>
        <dbReference type="Proteomes" id="UP000494245"/>
    </source>
</evidence>
<evidence type="ECO:0000256" key="1">
    <source>
        <dbReference type="ARBA" id="ARBA00000085"/>
    </source>
</evidence>
<dbReference type="PANTHER" id="PTHR44936">
    <property type="entry name" value="SENSOR PROTEIN CREC"/>
    <property type="match status" value="1"/>
</dbReference>
<dbReference type="EMBL" id="BLTE01000005">
    <property type="protein sequence ID" value="GFK93677.1"/>
    <property type="molecule type" value="Genomic_DNA"/>
</dbReference>
<dbReference type="Proteomes" id="UP000494245">
    <property type="component" value="Unassembled WGS sequence"/>
</dbReference>
<dbReference type="InterPro" id="IPR003660">
    <property type="entry name" value="HAMP_dom"/>
</dbReference>
<evidence type="ECO:0000256" key="4">
    <source>
        <dbReference type="ARBA" id="ARBA00022741"/>
    </source>
</evidence>
<dbReference type="GO" id="GO:0016020">
    <property type="term" value="C:membrane"/>
    <property type="evidence" value="ECO:0007669"/>
    <property type="project" value="InterPro"/>
</dbReference>
<dbReference type="PROSITE" id="PS50885">
    <property type="entry name" value="HAMP"/>
    <property type="match status" value="1"/>
</dbReference>
<dbReference type="Gene3D" id="1.10.287.130">
    <property type="match status" value="1"/>
</dbReference>
<comment type="catalytic activity">
    <reaction evidence="1">
        <text>ATP + protein L-histidine = ADP + protein N-phospho-L-histidine.</text>
        <dbReference type="EC" id="2.7.13.3"/>
    </reaction>
</comment>
<evidence type="ECO:0000256" key="3">
    <source>
        <dbReference type="ARBA" id="ARBA00022679"/>
    </source>
</evidence>
<keyword evidence="5" id="KW-0418">Kinase</keyword>
<dbReference type="InterPro" id="IPR050980">
    <property type="entry name" value="2C_sensor_his_kinase"/>
</dbReference>
<comment type="caution">
    <text evidence="8">The sequence shown here is derived from an EMBL/GenBank/DDBJ whole genome shotgun (WGS) entry which is preliminary data.</text>
</comment>
<keyword evidence="6" id="KW-0067">ATP-binding</keyword>
<proteinExistence type="predicted"/>
<dbReference type="PANTHER" id="PTHR44936:SF10">
    <property type="entry name" value="SENSOR PROTEIN RSTB"/>
    <property type="match status" value="1"/>
</dbReference>
<gene>
    <name evidence="8" type="ORF">NNJEOMEG_01511</name>
</gene>
<evidence type="ECO:0000256" key="2">
    <source>
        <dbReference type="ARBA" id="ARBA00012438"/>
    </source>
</evidence>
<evidence type="ECO:0000313" key="8">
    <source>
        <dbReference type="EMBL" id="GFK93677.1"/>
    </source>
</evidence>
<reference evidence="8 9" key="1">
    <citation type="submission" date="2020-04" db="EMBL/GenBank/DDBJ databases">
        <authorList>
            <consortium name="Desulfovibrio sp. FSS-1 genome sequencing consortium"/>
            <person name="Shimoshige H."/>
            <person name="Kobayashi H."/>
            <person name="Maekawa T."/>
        </authorList>
    </citation>
    <scope>NUCLEOTIDE SEQUENCE [LARGE SCALE GENOMIC DNA]</scope>
    <source>
        <strain evidence="8 9">SIID29052-01</strain>
    </source>
</reference>
<dbReference type="AlphaFoldDB" id="A0A6V8LVI0"/>